<feature type="compositionally biased region" description="Low complexity" evidence="2">
    <location>
        <begin position="444"/>
        <end position="464"/>
    </location>
</feature>
<name>A0A1G4MBM4_LACFM</name>
<proteinExistence type="inferred from homology"/>
<dbReference type="OMA" id="KNIYMAM"/>
<dbReference type="InterPro" id="IPR021109">
    <property type="entry name" value="Peptidase_aspartic_dom_sf"/>
</dbReference>
<dbReference type="InterPro" id="IPR033121">
    <property type="entry name" value="PEPTIDASE_A1"/>
</dbReference>
<comment type="similarity">
    <text evidence="1">Belongs to the peptidase A1 family.</text>
</comment>
<dbReference type="InterPro" id="IPR001461">
    <property type="entry name" value="Aspartic_peptidase_A1"/>
</dbReference>
<accession>A0A1G4MBM4</accession>
<keyword evidence="6" id="KW-1185">Reference proteome</keyword>
<sequence>MLSILVVILLSLHLVACVTSTSKSPNPFPTIVVGKDTTGLYYANSTFGNPGQQQMLRIDIAQPYTWVFSGSDYTECNHLGSGCLTGSLYYIKESTTSELLNDGRVYEMYFIDSIFFNGTAVMDTVNFTTVDNSLGNEDLLSGLINTTVNWSTTTNSLSVKNMSFFNADDSRYVYQGALGLSGKINEANDDIDASNFDGSFYFLDQLVSNGVINSSSYSLWLGGDNENTINSTTDLSLDECGKLILGGVDQSLYTGDFVKFDTLPFYDVESQESSQGYPIIPLTKLSVQSSTGQTLNLTSDSFVEPVLLDSRYTYNYLPMELVIQIAIQANAYYVESLDGWFVSCDIADMGAYMIFEFGNLEIEVPFIDLVSPAYTLNSNSSLHFSNGEEACHLKVFPNSATGFSVLGGPFIKNIFLAADLDSNQIALAQASRVPLSSTSALITQATSSSSSETDTSSTNTETLLIVTDSDSPNNKKRNQKVETSHTNSDSLMYNPSAIRSGQIPFATTNNLTSYESLSLYVSISNSYSASKLVNQFTATISSDGVIFTGRSFYSTSIPKSSSTTAQSSNSSTNAAHGHLMAPISVNIKDYSFIKLISSGLFLLLGITIML</sequence>
<feature type="chain" id="PRO_5009237273" evidence="3">
    <location>
        <begin position="18"/>
        <end position="610"/>
    </location>
</feature>
<dbReference type="Gene3D" id="2.40.70.10">
    <property type="entry name" value="Acid Proteases"/>
    <property type="match status" value="2"/>
</dbReference>
<dbReference type="GO" id="GO:0006508">
    <property type="term" value="P:proteolysis"/>
    <property type="evidence" value="ECO:0007669"/>
    <property type="project" value="InterPro"/>
</dbReference>
<dbReference type="SUPFAM" id="SSF50630">
    <property type="entry name" value="Acid proteases"/>
    <property type="match status" value="1"/>
</dbReference>
<feature type="signal peptide" evidence="3">
    <location>
        <begin position="1"/>
        <end position="17"/>
    </location>
</feature>
<feature type="region of interest" description="Disordered" evidence="2">
    <location>
        <begin position="444"/>
        <end position="493"/>
    </location>
</feature>
<reference evidence="5 6" key="1">
    <citation type="submission" date="2016-03" db="EMBL/GenBank/DDBJ databases">
        <authorList>
            <person name="Devillers H."/>
        </authorList>
    </citation>
    <scope>NUCLEOTIDE SEQUENCE [LARGE SCALE GENOMIC DNA]</scope>
    <source>
        <strain evidence="5">CBS 6772</strain>
    </source>
</reference>
<dbReference type="AlphaFoldDB" id="A0A1G4MBM4"/>
<organism evidence="5 6">
    <name type="scientific">Lachancea fermentati</name>
    <name type="common">Zygosaccharomyces fermentati</name>
    <dbReference type="NCBI Taxonomy" id="4955"/>
    <lineage>
        <taxon>Eukaryota</taxon>
        <taxon>Fungi</taxon>
        <taxon>Dikarya</taxon>
        <taxon>Ascomycota</taxon>
        <taxon>Saccharomycotina</taxon>
        <taxon>Saccharomycetes</taxon>
        <taxon>Saccharomycetales</taxon>
        <taxon>Saccharomycetaceae</taxon>
        <taxon>Lachancea</taxon>
    </lineage>
</organism>
<dbReference type="OrthoDB" id="771136at2759"/>
<feature type="compositionally biased region" description="Polar residues" evidence="2">
    <location>
        <begin position="484"/>
        <end position="493"/>
    </location>
</feature>
<evidence type="ECO:0000256" key="1">
    <source>
        <dbReference type="ARBA" id="ARBA00007447"/>
    </source>
</evidence>
<gene>
    <name evidence="5" type="ORF">LAFE_0D08108G</name>
</gene>
<protein>
    <submittedName>
        <fullName evidence="5">LAFE_0D08108g1_1</fullName>
    </submittedName>
</protein>
<evidence type="ECO:0000256" key="2">
    <source>
        <dbReference type="SAM" id="MobiDB-lite"/>
    </source>
</evidence>
<dbReference type="Pfam" id="PF00026">
    <property type="entry name" value="Asp"/>
    <property type="match status" value="1"/>
</dbReference>
<evidence type="ECO:0000313" key="6">
    <source>
        <dbReference type="Proteomes" id="UP000190831"/>
    </source>
</evidence>
<dbReference type="EMBL" id="LT598492">
    <property type="protein sequence ID" value="SCW01235.1"/>
    <property type="molecule type" value="Genomic_DNA"/>
</dbReference>
<evidence type="ECO:0000259" key="4">
    <source>
        <dbReference type="PROSITE" id="PS51767"/>
    </source>
</evidence>
<dbReference type="PROSITE" id="PS51767">
    <property type="entry name" value="PEPTIDASE_A1"/>
    <property type="match status" value="1"/>
</dbReference>
<evidence type="ECO:0000313" key="5">
    <source>
        <dbReference type="EMBL" id="SCW01235.1"/>
    </source>
</evidence>
<dbReference type="PRINTS" id="PR00792">
    <property type="entry name" value="PEPSIN"/>
</dbReference>
<feature type="domain" description="Peptidase A1" evidence="4">
    <location>
        <begin position="41"/>
        <end position="428"/>
    </location>
</feature>
<keyword evidence="3" id="KW-0732">Signal</keyword>
<dbReference type="GO" id="GO:0004190">
    <property type="term" value="F:aspartic-type endopeptidase activity"/>
    <property type="evidence" value="ECO:0007669"/>
    <property type="project" value="InterPro"/>
</dbReference>
<evidence type="ECO:0000256" key="3">
    <source>
        <dbReference type="SAM" id="SignalP"/>
    </source>
</evidence>
<dbReference type="Proteomes" id="UP000190831">
    <property type="component" value="Chromosome D"/>
</dbReference>